<gene>
    <name evidence="3" type="ORF">B1B_00101</name>
</gene>
<feature type="non-terminal residue" evidence="3">
    <location>
        <position position="1"/>
    </location>
</feature>
<evidence type="ECO:0000313" key="3">
    <source>
        <dbReference type="EMBL" id="EQD79649.1"/>
    </source>
</evidence>
<reference evidence="3" key="1">
    <citation type="submission" date="2013-08" db="EMBL/GenBank/DDBJ databases">
        <authorList>
            <person name="Mendez C."/>
            <person name="Richter M."/>
            <person name="Ferrer M."/>
            <person name="Sanchez J."/>
        </authorList>
    </citation>
    <scope>NUCLEOTIDE SEQUENCE</scope>
</reference>
<dbReference type="GO" id="GO:0008299">
    <property type="term" value="P:isoprenoid biosynthetic process"/>
    <property type="evidence" value="ECO:0007669"/>
    <property type="project" value="InterPro"/>
</dbReference>
<dbReference type="InterPro" id="IPR050088">
    <property type="entry name" value="IspD/TarI_cytidylyltransf_bact"/>
</dbReference>
<organism evidence="3">
    <name type="scientific">mine drainage metagenome</name>
    <dbReference type="NCBI Taxonomy" id="410659"/>
    <lineage>
        <taxon>unclassified sequences</taxon>
        <taxon>metagenomes</taxon>
        <taxon>ecological metagenomes</taxon>
    </lineage>
</organism>
<dbReference type="InterPro" id="IPR018294">
    <property type="entry name" value="ISPD_synthase_CS"/>
</dbReference>
<keyword evidence="1 3" id="KW-0808">Transferase</keyword>
<dbReference type="PANTHER" id="PTHR32125:SF4">
    <property type="entry name" value="2-C-METHYL-D-ERYTHRITOL 4-PHOSPHATE CYTIDYLYLTRANSFERASE, CHLOROPLASTIC"/>
    <property type="match status" value="1"/>
</dbReference>
<dbReference type="PANTHER" id="PTHR32125">
    <property type="entry name" value="2-C-METHYL-D-ERYTHRITOL 4-PHOSPHATE CYTIDYLYLTRANSFERASE, CHLOROPLASTIC"/>
    <property type="match status" value="1"/>
</dbReference>
<sequence length="210" mass="22280">AKLWADLGGQPVLAWVLRALGDPASGISELVVVADVQDHHRVVELSADVAPRLGCRCVAGGSRRQESVLNGLRACSGDMVLIHDGARPGVSAELLARVLVAAGRVGAATAYIPVTDSIARIADDRVDETLARDQMGAIQTPQAFARQLLVTAHERALAEGLEADDDAALVMAMGAPVAAVLGDYRNLKLTRADDMTALRSWLVTPERYQR</sequence>
<dbReference type="Gene3D" id="3.90.550.10">
    <property type="entry name" value="Spore Coat Polysaccharide Biosynthesis Protein SpsA, Chain A"/>
    <property type="match status" value="1"/>
</dbReference>
<dbReference type="AlphaFoldDB" id="T1DE50"/>
<keyword evidence="2 3" id="KW-0548">Nucleotidyltransferase</keyword>
<dbReference type="SUPFAM" id="SSF53448">
    <property type="entry name" value="Nucleotide-diphospho-sugar transferases"/>
    <property type="match status" value="1"/>
</dbReference>
<dbReference type="Pfam" id="PF01128">
    <property type="entry name" value="IspD"/>
    <property type="match status" value="1"/>
</dbReference>
<accession>T1DE50</accession>
<dbReference type="PROSITE" id="PS01295">
    <property type="entry name" value="ISPD"/>
    <property type="match status" value="1"/>
</dbReference>
<proteinExistence type="predicted"/>
<dbReference type="GO" id="GO:0050518">
    <property type="term" value="F:2-C-methyl-D-erythritol 4-phosphate cytidylyltransferase activity"/>
    <property type="evidence" value="ECO:0007669"/>
    <property type="project" value="TreeGrafter"/>
</dbReference>
<evidence type="ECO:0000256" key="1">
    <source>
        <dbReference type="ARBA" id="ARBA00022679"/>
    </source>
</evidence>
<evidence type="ECO:0000256" key="2">
    <source>
        <dbReference type="ARBA" id="ARBA00022695"/>
    </source>
</evidence>
<dbReference type="InterPro" id="IPR034683">
    <property type="entry name" value="IspD/TarI"/>
</dbReference>
<dbReference type="CDD" id="cd02516">
    <property type="entry name" value="CDP-ME_synthetase"/>
    <property type="match status" value="1"/>
</dbReference>
<dbReference type="EMBL" id="AUZY01000075">
    <property type="protein sequence ID" value="EQD79649.1"/>
    <property type="molecule type" value="Genomic_DNA"/>
</dbReference>
<comment type="caution">
    <text evidence="3">The sequence shown here is derived from an EMBL/GenBank/DDBJ whole genome shotgun (WGS) entry which is preliminary data.</text>
</comment>
<protein>
    <submittedName>
        <fullName evidence="3">2-C-methyl-D-erythritol 4-phosphate cytidylyltransferase</fullName>
    </submittedName>
</protein>
<name>T1DE50_9ZZZZ</name>
<dbReference type="InterPro" id="IPR029044">
    <property type="entry name" value="Nucleotide-diphossugar_trans"/>
</dbReference>
<reference evidence="3" key="2">
    <citation type="journal article" date="2014" name="ISME J.">
        <title>Microbial stratification in low pH oxic and suboxic macroscopic growths along an acid mine drainage.</title>
        <authorList>
            <person name="Mendez-Garcia C."/>
            <person name="Mesa V."/>
            <person name="Sprenger R.R."/>
            <person name="Richter M."/>
            <person name="Diez M.S."/>
            <person name="Solano J."/>
            <person name="Bargiela R."/>
            <person name="Golyshina O.V."/>
            <person name="Manteca A."/>
            <person name="Ramos J.L."/>
            <person name="Gallego J.R."/>
            <person name="Llorente I."/>
            <person name="Martins Dos Santos V.A."/>
            <person name="Jensen O.N."/>
            <person name="Pelaez A.I."/>
            <person name="Sanchez J."/>
            <person name="Ferrer M."/>
        </authorList>
    </citation>
    <scope>NUCLEOTIDE SEQUENCE</scope>
</reference>